<dbReference type="EMBL" id="VVXK01000006">
    <property type="protein sequence ID" value="KAA2370723.1"/>
    <property type="molecule type" value="Genomic_DNA"/>
</dbReference>
<dbReference type="Proteomes" id="UP000322658">
    <property type="component" value="Unassembled WGS sequence"/>
</dbReference>
<dbReference type="GO" id="GO:0005576">
    <property type="term" value="C:extracellular region"/>
    <property type="evidence" value="ECO:0007669"/>
    <property type="project" value="UniProtKB-SubCell"/>
</dbReference>
<dbReference type="SUPFAM" id="SSF88713">
    <property type="entry name" value="Glycoside hydrolase/deacetylase"/>
    <property type="match status" value="1"/>
</dbReference>
<dbReference type="PROSITE" id="PS51677">
    <property type="entry name" value="NODB"/>
    <property type="match status" value="1"/>
</dbReference>
<dbReference type="InterPro" id="IPR002509">
    <property type="entry name" value="NODB_dom"/>
</dbReference>
<reference evidence="6 7" key="1">
    <citation type="journal article" date="2019" name="Nat. Med.">
        <title>A library of human gut bacterial isolates paired with longitudinal multiomics data enables mechanistic microbiome research.</title>
        <authorList>
            <person name="Poyet M."/>
            <person name="Groussin M."/>
            <person name="Gibbons S.M."/>
            <person name="Avila-Pacheco J."/>
            <person name="Jiang X."/>
            <person name="Kearney S.M."/>
            <person name="Perrotta A.R."/>
            <person name="Berdy B."/>
            <person name="Zhao S."/>
            <person name="Lieberman T.D."/>
            <person name="Swanson P.K."/>
            <person name="Smith M."/>
            <person name="Roesemann S."/>
            <person name="Alexander J.E."/>
            <person name="Rich S.A."/>
            <person name="Livny J."/>
            <person name="Vlamakis H."/>
            <person name="Clish C."/>
            <person name="Bullock K."/>
            <person name="Deik A."/>
            <person name="Scott J."/>
            <person name="Pierce K.A."/>
            <person name="Xavier R.J."/>
            <person name="Alm E.J."/>
        </authorList>
    </citation>
    <scope>NUCLEOTIDE SEQUENCE [LARGE SCALE GENOMIC DNA]</scope>
    <source>
        <strain evidence="5 6">BIOML-A1</strain>
        <strain evidence="4 7">BIOML-A2</strain>
    </source>
</reference>
<evidence type="ECO:0000259" key="3">
    <source>
        <dbReference type="PROSITE" id="PS51677"/>
    </source>
</evidence>
<keyword evidence="2" id="KW-0732">Signal</keyword>
<dbReference type="EMBL" id="VVXJ01000006">
    <property type="protein sequence ID" value="KAA2376912.1"/>
    <property type="molecule type" value="Genomic_DNA"/>
</dbReference>
<gene>
    <name evidence="5" type="ORF">F2Y07_03735</name>
    <name evidence="4" type="ORF">F2Y13_05705</name>
</gene>
<dbReference type="CDD" id="cd10918">
    <property type="entry name" value="CE4_NodB_like_5s_6s"/>
    <property type="match status" value="1"/>
</dbReference>
<proteinExistence type="predicted"/>
<sequence length="233" mass="27174">MKLLRRFMGKCCHLFHINVSKIFAPQGRVLMLHWVGDEIQDEETEPYRISTEQCRRFLVWLKSKNTIRLENWEREEDFYALTIDDVPENFYYNAYPLLKEASIPFTLFVNVSLLNKDGFITKEQLVEMSKCELCTIGSHGVSHGEFALFSWKQALRDLKDSKCELEQIIGKPVEMFAFPYGSYYACGYANKHLAGDVYKYAFGTVACPITKPSLLKIYYLPRINVDMEFLNLL</sequence>
<dbReference type="Pfam" id="PF01522">
    <property type="entry name" value="Polysacc_deac_1"/>
    <property type="match status" value="1"/>
</dbReference>
<organism evidence="4 7">
    <name type="scientific">Alistipes shahii</name>
    <dbReference type="NCBI Taxonomy" id="328814"/>
    <lineage>
        <taxon>Bacteria</taxon>
        <taxon>Pseudomonadati</taxon>
        <taxon>Bacteroidota</taxon>
        <taxon>Bacteroidia</taxon>
        <taxon>Bacteroidales</taxon>
        <taxon>Rikenellaceae</taxon>
        <taxon>Alistipes</taxon>
    </lineage>
</organism>
<comment type="subcellular location">
    <subcellularLocation>
        <location evidence="1">Secreted</location>
    </subcellularLocation>
</comment>
<evidence type="ECO:0000313" key="5">
    <source>
        <dbReference type="EMBL" id="KAA2376912.1"/>
    </source>
</evidence>
<accession>A0A5B3GAK8</accession>
<dbReference type="GO" id="GO:0016810">
    <property type="term" value="F:hydrolase activity, acting on carbon-nitrogen (but not peptide) bonds"/>
    <property type="evidence" value="ECO:0007669"/>
    <property type="project" value="InterPro"/>
</dbReference>
<evidence type="ECO:0000313" key="4">
    <source>
        <dbReference type="EMBL" id="KAA2370723.1"/>
    </source>
</evidence>
<dbReference type="InterPro" id="IPR011330">
    <property type="entry name" value="Glyco_hydro/deAcase_b/a-brl"/>
</dbReference>
<evidence type="ECO:0000313" key="7">
    <source>
        <dbReference type="Proteomes" id="UP000323567"/>
    </source>
</evidence>
<dbReference type="Gene3D" id="3.20.20.370">
    <property type="entry name" value="Glycoside hydrolase/deacetylase"/>
    <property type="match status" value="1"/>
</dbReference>
<protein>
    <submittedName>
        <fullName evidence="4">Polysaccharide deacetylase family protein</fullName>
    </submittedName>
</protein>
<dbReference type="Proteomes" id="UP000323567">
    <property type="component" value="Unassembled WGS sequence"/>
</dbReference>
<dbReference type="AlphaFoldDB" id="A0A5B3GAK8"/>
<name>A0A5B3GAK8_9BACT</name>
<comment type="caution">
    <text evidence="4">The sequence shown here is derived from an EMBL/GenBank/DDBJ whole genome shotgun (WGS) entry which is preliminary data.</text>
</comment>
<evidence type="ECO:0000313" key="6">
    <source>
        <dbReference type="Proteomes" id="UP000322658"/>
    </source>
</evidence>
<dbReference type="PANTHER" id="PTHR34216:SF3">
    <property type="entry name" value="POLY-BETA-1,6-N-ACETYL-D-GLUCOSAMINE N-DEACETYLASE"/>
    <property type="match status" value="1"/>
</dbReference>
<dbReference type="PANTHER" id="PTHR34216">
    <property type="match status" value="1"/>
</dbReference>
<dbReference type="RefSeq" id="WP_022062272.1">
    <property type="nucleotide sequence ID" value="NZ_CAUCFE010000013.1"/>
</dbReference>
<evidence type="ECO:0000256" key="1">
    <source>
        <dbReference type="ARBA" id="ARBA00004613"/>
    </source>
</evidence>
<feature type="domain" description="NodB homology" evidence="3">
    <location>
        <begin position="77"/>
        <end position="233"/>
    </location>
</feature>
<dbReference type="InterPro" id="IPR051398">
    <property type="entry name" value="Polysacch_Deacetylase"/>
</dbReference>
<evidence type="ECO:0000256" key="2">
    <source>
        <dbReference type="ARBA" id="ARBA00022729"/>
    </source>
</evidence>
<dbReference type="GO" id="GO:0005975">
    <property type="term" value="P:carbohydrate metabolic process"/>
    <property type="evidence" value="ECO:0007669"/>
    <property type="project" value="InterPro"/>
</dbReference>